<dbReference type="RefSeq" id="WP_207129600.1">
    <property type="nucleotide sequence ID" value="NZ_BOPO01000151.1"/>
</dbReference>
<feature type="region of interest" description="Disordered" evidence="2">
    <location>
        <begin position="349"/>
        <end position="377"/>
    </location>
</feature>
<evidence type="ECO:0000313" key="4">
    <source>
        <dbReference type="Proteomes" id="UP000614996"/>
    </source>
</evidence>
<dbReference type="InterPro" id="IPR017795">
    <property type="entry name" value="ABBA_NscD-like"/>
</dbReference>
<dbReference type="SFLD" id="SFLDS00036">
    <property type="entry name" value="Aromatic_Prenyltransferase"/>
    <property type="match status" value="1"/>
</dbReference>
<dbReference type="SFLD" id="SFLDG01162">
    <property type="entry name" value="I"/>
    <property type="match status" value="1"/>
</dbReference>
<proteinExistence type="predicted"/>
<dbReference type="EMBL" id="BOPO01000151">
    <property type="protein sequence ID" value="GIL32071.1"/>
    <property type="molecule type" value="Genomic_DNA"/>
</dbReference>
<dbReference type="Pfam" id="PF11991">
    <property type="entry name" value="Trp_DMAT"/>
    <property type="match status" value="1"/>
</dbReference>
<keyword evidence="4" id="KW-1185">Reference proteome</keyword>
<protein>
    <submittedName>
        <fullName evidence="3">Prenyltransferase</fullName>
    </submittedName>
</protein>
<dbReference type="GO" id="GO:0016765">
    <property type="term" value="F:transferase activity, transferring alkyl or aryl (other than methyl) groups"/>
    <property type="evidence" value="ECO:0007669"/>
    <property type="project" value="InterPro"/>
</dbReference>
<dbReference type="GO" id="GO:0009820">
    <property type="term" value="P:alkaloid metabolic process"/>
    <property type="evidence" value="ECO:0007669"/>
    <property type="project" value="InterPro"/>
</dbReference>
<dbReference type="AlphaFoldDB" id="A0A8J4AIV3"/>
<evidence type="ECO:0000256" key="2">
    <source>
        <dbReference type="SAM" id="MobiDB-lite"/>
    </source>
</evidence>
<dbReference type="Proteomes" id="UP000614996">
    <property type="component" value="Unassembled WGS sequence"/>
</dbReference>
<accession>A0A8J4AIV3</accession>
<evidence type="ECO:0000256" key="1">
    <source>
        <dbReference type="ARBA" id="ARBA00022679"/>
    </source>
</evidence>
<reference evidence="4" key="1">
    <citation type="journal article" date="2021" name="Int. J. Syst. Evol. Microbiol.">
        <title>Actinocatenispora comari sp. nov., an endophytic actinomycete isolated from aerial parts of Comarum salesowianum.</title>
        <authorList>
            <person name="Oyunbileg N."/>
            <person name="Iizaka Y."/>
            <person name="Hamada M."/>
            <person name="Davaapurev B.O."/>
            <person name="Fukumoto A."/>
            <person name="Tsetseg B."/>
            <person name="Kato F."/>
            <person name="Tamura T."/>
            <person name="Batkhuu J."/>
            <person name="Anzai Y."/>
        </authorList>
    </citation>
    <scope>NUCLEOTIDE SEQUENCE [LARGE SCALE GENOMIC DNA]</scope>
    <source>
        <strain evidence="4">NUM-2625</strain>
    </source>
</reference>
<sequence>MDTSASSSLSSHVSTQAHALMTAAGYDNAHAVDELLADLLTADETTTPWPSQISDDHTPVEFSLALDHGQRPTVRILAEALAARPSLAANLHAAQHLLERWASRYSLAMGQYQQVADLFAGAPPDSQFAVWFSVVLRRRNVPRIKVYLNPQCRGTRHSVALVVTAMRRLGLGGAYPALQAAAIQPGGRYSFLALDLHHGPRSRIKVYASHAATATDADAARAAAVVPGVDTDEVTTFCRLAAGDTLGSATSRPLVSSYTFVDGDSCHPSGYSLYVPIRSHVTDDRQARDRAIALARRYGHDAGLVDEAITAIARRDLAAGVGLIPHIAVRLGDRAPGLTVYLSSEAYRVSPPRPRTAFPPMSGPTRPERSGSSPEPR</sequence>
<gene>
    <name evidence="3" type="ORF">NUM_73250</name>
</gene>
<comment type="caution">
    <text evidence="3">The sequence shown here is derived from an EMBL/GenBank/DDBJ whole genome shotgun (WGS) entry which is preliminary data.</text>
</comment>
<keyword evidence="1" id="KW-0808">Transferase</keyword>
<name>A0A8J4AIV3_9ACTN</name>
<organism evidence="3 4">
    <name type="scientific">Actinocatenispora comari</name>
    <dbReference type="NCBI Taxonomy" id="2807577"/>
    <lineage>
        <taxon>Bacteria</taxon>
        <taxon>Bacillati</taxon>
        <taxon>Actinomycetota</taxon>
        <taxon>Actinomycetes</taxon>
        <taxon>Micromonosporales</taxon>
        <taxon>Micromonosporaceae</taxon>
        <taxon>Actinocatenispora</taxon>
    </lineage>
</organism>
<dbReference type="InterPro" id="IPR033964">
    <property type="entry name" value="ABBA"/>
</dbReference>
<evidence type="ECO:0000313" key="3">
    <source>
        <dbReference type="EMBL" id="GIL32071.1"/>
    </source>
</evidence>